<feature type="non-terminal residue" evidence="2">
    <location>
        <position position="818"/>
    </location>
</feature>
<evidence type="ECO:0000313" key="2">
    <source>
        <dbReference type="EMBL" id="CAJ1934935.1"/>
    </source>
</evidence>
<organism evidence="2 3">
    <name type="scientific">Cylindrotheca closterium</name>
    <dbReference type="NCBI Taxonomy" id="2856"/>
    <lineage>
        <taxon>Eukaryota</taxon>
        <taxon>Sar</taxon>
        <taxon>Stramenopiles</taxon>
        <taxon>Ochrophyta</taxon>
        <taxon>Bacillariophyta</taxon>
        <taxon>Bacillariophyceae</taxon>
        <taxon>Bacillariophycidae</taxon>
        <taxon>Bacillariales</taxon>
        <taxon>Bacillariaceae</taxon>
        <taxon>Cylindrotheca</taxon>
    </lineage>
</organism>
<gene>
    <name evidence="2" type="ORF">CYCCA115_LOCUS4270</name>
</gene>
<feature type="region of interest" description="Disordered" evidence="1">
    <location>
        <begin position="265"/>
        <end position="289"/>
    </location>
</feature>
<dbReference type="AlphaFoldDB" id="A0AAD2CMQ3"/>
<keyword evidence="3" id="KW-1185">Reference proteome</keyword>
<protein>
    <submittedName>
        <fullName evidence="2">Uncharacterized protein</fullName>
    </submittedName>
</protein>
<accession>A0AAD2CMQ3</accession>
<feature type="compositionally biased region" description="Basic and acidic residues" evidence="1">
    <location>
        <begin position="579"/>
        <end position="593"/>
    </location>
</feature>
<name>A0AAD2CMQ3_9STRA</name>
<feature type="region of interest" description="Disordered" evidence="1">
    <location>
        <begin position="378"/>
        <end position="397"/>
    </location>
</feature>
<proteinExistence type="predicted"/>
<dbReference type="Proteomes" id="UP001295423">
    <property type="component" value="Unassembled WGS sequence"/>
</dbReference>
<dbReference type="EMBL" id="CAKOGP040000423">
    <property type="protein sequence ID" value="CAJ1934935.1"/>
    <property type="molecule type" value="Genomic_DNA"/>
</dbReference>
<sequence length="818" mass="91513">MSTAGNSTTNRNPSRVLQPGHLETSLVYILETVFGYSAGSILHLALDLYGCKCYLDLVGMDDADIDGLQYPVSQPHDANGDPQPDVLRDVPKPLKAYLHGIRGYVYHRETVLKDPVTLSNCILIDPDDFDTYRASSAFIAFRSRTIPQPLVSKPSRRSPAEEFDLGINLDANLYPTLSNNRQWDSLHGKRLTSEEEHPQYPSLAEPFVPDLESVDLGPEGKYGTLDKENSQYHCLVEPFVTDLASVDLEPDPVVDLKTKREHGTLDLSSVDLEPDPTVDPETKSRHGTLDNDHVQYPCLVEPVATDLASIDLEPDPLAYQACLASLATLPCKKSLCTAKLEAAGSNNQPPAQPPPSPQHPVNLHEMSTTTDFLSQFQHSSMGRSEDADTLTSVTSEETNSDKLALVPATKYRKASQEVKNYEISIDGVDVDEWAKSVPDDGSAGERSPFDRVDILTKRNTTVTTLKDSPALDDAIGFFETHHCVMPTNGLYKLHPGQASDLDWLECNMAGLFDLDPAHVPQLRPPDFEAYKSGRQPSVLFVPETPINFVIKSTPLRDKPINLTYKLSPSAPRRSPRCKTHSEDGRWNSKDKSAEPGPPSHDPNAHDPVLTMEPMYKNLSSAMKSHERNWERLRTYFEWLPKLDIQKLFLWTIVYLARSPVESHHEHKYHLLASSLESICYMLGTVGNVEHPGCHMTYKFLFLERNNFLFPSEICSARSPTKLHKRLDLPDGEELMLPTIITSIDLSDGEELAPPTKIKSSDNQTIKTVVYSSEDELDIEDVLLGNWDLIGQTFLLSPDESYVRRAKIVELNYKHNRNK</sequence>
<evidence type="ECO:0000256" key="1">
    <source>
        <dbReference type="SAM" id="MobiDB-lite"/>
    </source>
</evidence>
<feature type="region of interest" description="Disordered" evidence="1">
    <location>
        <begin position="343"/>
        <end position="363"/>
    </location>
</feature>
<reference evidence="2" key="1">
    <citation type="submission" date="2023-08" db="EMBL/GenBank/DDBJ databases">
        <authorList>
            <person name="Audoor S."/>
            <person name="Bilcke G."/>
        </authorList>
    </citation>
    <scope>NUCLEOTIDE SEQUENCE</scope>
</reference>
<comment type="caution">
    <text evidence="2">The sequence shown here is derived from an EMBL/GenBank/DDBJ whole genome shotgun (WGS) entry which is preliminary data.</text>
</comment>
<evidence type="ECO:0000313" key="3">
    <source>
        <dbReference type="Proteomes" id="UP001295423"/>
    </source>
</evidence>
<feature type="compositionally biased region" description="Basic and acidic residues" evidence="1">
    <location>
        <begin position="280"/>
        <end position="289"/>
    </location>
</feature>
<feature type="region of interest" description="Disordered" evidence="1">
    <location>
        <begin position="561"/>
        <end position="609"/>
    </location>
</feature>